<reference evidence="6 7" key="1">
    <citation type="submission" date="2020-04" db="EMBL/GenBank/DDBJ databases">
        <title>Sphingobium sp. AR-3-1 isolated from Arctic soil.</title>
        <authorList>
            <person name="Dahal R.H."/>
            <person name="Chaudhary D.K."/>
        </authorList>
    </citation>
    <scope>NUCLEOTIDE SEQUENCE [LARGE SCALE GENOMIC DNA]</scope>
    <source>
        <strain evidence="6 7">AR-3-1</strain>
    </source>
</reference>
<dbReference type="Pfam" id="PF02630">
    <property type="entry name" value="SCO1-SenC"/>
    <property type="match status" value="1"/>
</dbReference>
<dbReference type="PANTHER" id="PTHR12151">
    <property type="entry name" value="ELECTRON TRANSPORT PROTIN SCO1/SENC FAMILY MEMBER"/>
    <property type="match status" value="1"/>
</dbReference>
<proteinExistence type="inferred from homology"/>
<accession>A0A7X9WXN8</accession>
<dbReference type="InterPro" id="IPR003782">
    <property type="entry name" value="SCO1/SenC"/>
</dbReference>
<feature type="domain" description="Thioredoxin" evidence="5">
    <location>
        <begin position="47"/>
        <end position="223"/>
    </location>
</feature>
<keyword evidence="3" id="KW-0479">Metal-binding</keyword>
<name>A0A7X9WXN8_9SPHN</name>
<evidence type="ECO:0000256" key="1">
    <source>
        <dbReference type="ARBA" id="ARBA00010996"/>
    </source>
</evidence>
<dbReference type="RefSeq" id="WP_169574213.1">
    <property type="nucleotide sequence ID" value="NZ_JABBFV010000013.1"/>
</dbReference>
<evidence type="ECO:0000256" key="4">
    <source>
        <dbReference type="PIRSR" id="PIRSR603782-2"/>
    </source>
</evidence>
<dbReference type="Proteomes" id="UP000519023">
    <property type="component" value="Unassembled WGS sequence"/>
</dbReference>
<dbReference type="AlphaFoldDB" id="A0A7X9WXN8"/>
<evidence type="ECO:0000313" key="6">
    <source>
        <dbReference type="EMBL" id="NML11774.1"/>
    </source>
</evidence>
<keyword evidence="2 3" id="KW-0186">Copper</keyword>
<evidence type="ECO:0000313" key="7">
    <source>
        <dbReference type="Proteomes" id="UP000519023"/>
    </source>
</evidence>
<feature type="binding site" evidence="3">
    <location>
        <position position="182"/>
    </location>
    <ligand>
        <name>Cu cation</name>
        <dbReference type="ChEBI" id="CHEBI:23378"/>
    </ligand>
</feature>
<dbReference type="GO" id="GO:0046872">
    <property type="term" value="F:metal ion binding"/>
    <property type="evidence" value="ECO:0007669"/>
    <property type="project" value="UniProtKB-KW"/>
</dbReference>
<feature type="binding site" evidence="3">
    <location>
        <position position="89"/>
    </location>
    <ligand>
        <name>Cu cation</name>
        <dbReference type="ChEBI" id="CHEBI:23378"/>
    </ligand>
</feature>
<keyword evidence="4" id="KW-1015">Disulfide bond</keyword>
<organism evidence="6 7">
    <name type="scientific">Sphingobium psychrophilum</name>
    <dbReference type="NCBI Taxonomy" id="2728834"/>
    <lineage>
        <taxon>Bacteria</taxon>
        <taxon>Pseudomonadati</taxon>
        <taxon>Pseudomonadota</taxon>
        <taxon>Alphaproteobacteria</taxon>
        <taxon>Sphingomonadales</taxon>
        <taxon>Sphingomonadaceae</taxon>
        <taxon>Sphingobium</taxon>
    </lineage>
</organism>
<comment type="caution">
    <text evidence="6">The sequence shown here is derived from an EMBL/GenBank/DDBJ whole genome shotgun (WGS) entry which is preliminary data.</text>
</comment>
<sequence>MAGHAMNKDVAPPLLQSIALPFLALLAACNMGAGGNASSGDSEQGELIGARIGAPFTLTNQDGKPTRWDDYKGQYRLVYFGYTYCPDVCPVDLQKIMQGFAKFEKTRPALAAKVQPMLISVDPQRDTPAVLKPYVAAFHPRLIGLTGTKDQIAKVAKDFVVIYNAEEGSGKAGGASDYMVSHSRTPYLFDGEGKPVALVPVDDPATADVDEGAPDKVLAFLEKWVK</sequence>
<evidence type="ECO:0000259" key="5">
    <source>
        <dbReference type="PROSITE" id="PS51352"/>
    </source>
</evidence>
<dbReference type="InterPro" id="IPR036249">
    <property type="entry name" value="Thioredoxin-like_sf"/>
</dbReference>
<dbReference type="SUPFAM" id="SSF52833">
    <property type="entry name" value="Thioredoxin-like"/>
    <property type="match status" value="1"/>
</dbReference>
<dbReference type="Gene3D" id="3.40.30.10">
    <property type="entry name" value="Glutaredoxin"/>
    <property type="match status" value="1"/>
</dbReference>
<evidence type="ECO:0000256" key="3">
    <source>
        <dbReference type="PIRSR" id="PIRSR603782-1"/>
    </source>
</evidence>
<protein>
    <submittedName>
        <fullName evidence="6">SCO family protein</fullName>
    </submittedName>
</protein>
<gene>
    <name evidence="6" type="ORF">HHL08_16725</name>
</gene>
<dbReference type="CDD" id="cd02968">
    <property type="entry name" value="SCO"/>
    <property type="match status" value="1"/>
</dbReference>
<dbReference type="FunFam" id="3.40.30.10:FF:000013">
    <property type="entry name" value="Blast:Protein SCO1 homolog, mitochondrial"/>
    <property type="match status" value="1"/>
</dbReference>
<dbReference type="PANTHER" id="PTHR12151:SF25">
    <property type="entry name" value="LINALOOL DEHYDRATASE_ISOMERASE DOMAIN-CONTAINING PROTEIN"/>
    <property type="match status" value="1"/>
</dbReference>
<evidence type="ECO:0000256" key="2">
    <source>
        <dbReference type="ARBA" id="ARBA00023008"/>
    </source>
</evidence>
<feature type="binding site" evidence="3">
    <location>
        <position position="85"/>
    </location>
    <ligand>
        <name>Cu cation</name>
        <dbReference type="ChEBI" id="CHEBI:23378"/>
    </ligand>
</feature>
<dbReference type="InterPro" id="IPR013766">
    <property type="entry name" value="Thioredoxin_domain"/>
</dbReference>
<comment type="similarity">
    <text evidence="1">Belongs to the SCO1/2 family.</text>
</comment>
<feature type="disulfide bond" description="Redox-active" evidence="4">
    <location>
        <begin position="85"/>
        <end position="89"/>
    </location>
</feature>
<keyword evidence="7" id="KW-1185">Reference proteome</keyword>
<dbReference type="PROSITE" id="PS51352">
    <property type="entry name" value="THIOREDOXIN_2"/>
    <property type="match status" value="1"/>
</dbReference>
<dbReference type="EMBL" id="JABBFV010000013">
    <property type="protein sequence ID" value="NML11774.1"/>
    <property type="molecule type" value="Genomic_DNA"/>
</dbReference>